<accession>A0A3M7T184</accession>
<name>A0A3M7T184_BRAPC</name>
<dbReference type="AlphaFoldDB" id="A0A3M7T184"/>
<organism evidence="1 2">
    <name type="scientific">Brachionus plicatilis</name>
    <name type="common">Marine rotifer</name>
    <name type="synonym">Brachionus muelleri</name>
    <dbReference type="NCBI Taxonomy" id="10195"/>
    <lineage>
        <taxon>Eukaryota</taxon>
        <taxon>Metazoa</taxon>
        <taxon>Spiralia</taxon>
        <taxon>Gnathifera</taxon>
        <taxon>Rotifera</taxon>
        <taxon>Eurotatoria</taxon>
        <taxon>Monogononta</taxon>
        <taxon>Pseudotrocha</taxon>
        <taxon>Ploima</taxon>
        <taxon>Brachionidae</taxon>
        <taxon>Brachionus</taxon>
    </lineage>
</organism>
<dbReference type="EMBL" id="REGN01000477">
    <property type="protein sequence ID" value="RNA41679.1"/>
    <property type="molecule type" value="Genomic_DNA"/>
</dbReference>
<gene>
    <name evidence="1" type="ORF">BpHYR1_052792</name>
</gene>
<dbReference type="Proteomes" id="UP000276133">
    <property type="component" value="Unassembled WGS sequence"/>
</dbReference>
<evidence type="ECO:0000313" key="2">
    <source>
        <dbReference type="Proteomes" id="UP000276133"/>
    </source>
</evidence>
<proteinExistence type="predicted"/>
<protein>
    <submittedName>
        <fullName evidence="1">Uncharacterized protein</fullName>
    </submittedName>
</protein>
<evidence type="ECO:0000313" key="1">
    <source>
        <dbReference type="EMBL" id="RNA41679.1"/>
    </source>
</evidence>
<comment type="caution">
    <text evidence="1">The sequence shown here is derived from an EMBL/GenBank/DDBJ whole genome shotgun (WGS) entry which is preliminary data.</text>
</comment>
<sequence length="78" mass="9076">MPKDTCFNDSYGARTPQSSESVISEKKKVVVLLNDFSFQFNKLFNKINKPTLEFREKNSNSKFCLTLNDEVDFKKKDC</sequence>
<keyword evidence="2" id="KW-1185">Reference proteome</keyword>
<reference evidence="1 2" key="1">
    <citation type="journal article" date="2018" name="Sci. Rep.">
        <title>Genomic signatures of local adaptation to the degree of environmental predictability in rotifers.</title>
        <authorList>
            <person name="Franch-Gras L."/>
            <person name="Hahn C."/>
            <person name="Garcia-Roger E.M."/>
            <person name="Carmona M.J."/>
            <person name="Serra M."/>
            <person name="Gomez A."/>
        </authorList>
    </citation>
    <scope>NUCLEOTIDE SEQUENCE [LARGE SCALE GENOMIC DNA]</scope>
    <source>
        <strain evidence="1">HYR1</strain>
    </source>
</reference>